<keyword evidence="5" id="KW-0813">Transport</keyword>
<reference evidence="17 18" key="1">
    <citation type="submission" date="2019-07" db="EMBL/GenBank/DDBJ databases">
        <title>Genomic Encyclopedia of Type Strains, Phase I: the one thousand microbial genomes (KMG-I) project.</title>
        <authorList>
            <person name="Kyrpides N."/>
        </authorList>
    </citation>
    <scope>NUCLEOTIDE SEQUENCE [LARGE SCALE GENOMIC DNA]</scope>
    <source>
        <strain evidence="17 18">DSM 375</strain>
    </source>
</reference>
<dbReference type="InterPro" id="IPR005714">
    <property type="entry name" value="ATPase_T3SS_FliI/YscN"/>
</dbReference>
<dbReference type="GO" id="GO:0005524">
    <property type="term" value="F:ATP binding"/>
    <property type="evidence" value="ECO:0007669"/>
    <property type="project" value="UniProtKB-KW"/>
</dbReference>
<dbReference type="PANTHER" id="PTHR15184">
    <property type="entry name" value="ATP SYNTHASE"/>
    <property type="match status" value="1"/>
</dbReference>
<dbReference type="GO" id="GO:0071973">
    <property type="term" value="P:bacterial-type flagellum-dependent cell motility"/>
    <property type="evidence" value="ECO:0007669"/>
    <property type="project" value="InterPro"/>
</dbReference>
<evidence type="ECO:0000256" key="15">
    <source>
        <dbReference type="ARBA" id="ARBA00023310"/>
    </source>
</evidence>
<evidence type="ECO:0000313" key="18">
    <source>
        <dbReference type="Proteomes" id="UP000319627"/>
    </source>
</evidence>
<evidence type="ECO:0000256" key="12">
    <source>
        <dbReference type="ARBA" id="ARBA00022967"/>
    </source>
</evidence>
<name>A0A562I2R0_9GAMM</name>
<evidence type="ECO:0000256" key="6">
    <source>
        <dbReference type="ARBA" id="ARBA00022490"/>
    </source>
</evidence>
<dbReference type="GO" id="GO:0030257">
    <property type="term" value="C:type III protein secretion system complex"/>
    <property type="evidence" value="ECO:0007669"/>
    <property type="project" value="InterPro"/>
</dbReference>
<proteinExistence type="inferred from homology"/>
<comment type="subcellular location">
    <subcellularLocation>
        <location evidence="1">Cytoplasm</location>
    </subcellularLocation>
</comment>
<dbReference type="InterPro" id="IPR027417">
    <property type="entry name" value="P-loop_NTPase"/>
</dbReference>
<dbReference type="Pfam" id="PF18269">
    <property type="entry name" value="T3SS_ATPase_C"/>
    <property type="match status" value="1"/>
</dbReference>
<dbReference type="FunFam" id="3.40.50.12240:FF:000002">
    <property type="entry name" value="Flagellum-specific ATP synthase FliI"/>
    <property type="match status" value="1"/>
</dbReference>
<organism evidence="17 18">
    <name type="scientific">Azomonas agilis</name>
    <dbReference type="NCBI Taxonomy" id="116849"/>
    <lineage>
        <taxon>Bacteria</taxon>
        <taxon>Pseudomonadati</taxon>
        <taxon>Pseudomonadota</taxon>
        <taxon>Gammaproteobacteria</taxon>
        <taxon>Pseudomonadales</taxon>
        <taxon>Pseudomonadaceae</taxon>
        <taxon>Azomonas</taxon>
    </lineage>
</organism>
<keyword evidence="13" id="KW-0406">Ion transport</keyword>
<accession>A0A562I2R0</accession>
<comment type="caution">
    <text evidence="17">The sequence shown here is derived from an EMBL/GenBank/DDBJ whole genome shotgun (WGS) entry which is preliminary data.</text>
</comment>
<dbReference type="CDD" id="cd18117">
    <property type="entry name" value="ATP-synt_flagellum-secretory_path_III_N"/>
    <property type="match status" value="1"/>
</dbReference>
<evidence type="ECO:0000313" key="17">
    <source>
        <dbReference type="EMBL" id="TWH64955.1"/>
    </source>
</evidence>
<protein>
    <recommendedName>
        <fullName evidence="4">Flagellum-specific ATP synthase</fullName>
        <ecNumber evidence="3">7.1.2.2</ecNumber>
    </recommendedName>
</protein>
<dbReference type="AlphaFoldDB" id="A0A562I2R0"/>
<dbReference type="GO" id="GO:0046933">
    <property type="term" value="F:proton-transporting ATP synthase activity, rotational mechanism"/>
    <property type="evidence" value="ECO:0007669"/>
    <property type="project" value="TreeGrafter"/>
</dbReference>
<dbReference type="Pfam" id="PF00006">
    <property type="entry name" value="ATP-synt_ab"/>
    <property type="match status" value="1"/>
</dbReference>
<dbReference type="GO" id="GO:0016887">
    <property type="term" value="F:ATP hydrolysis activity"/>
    <property type="evidence" value="ECO:0007669"/>
    <property type="project" value="InterPro"/>
</dbReference>
<keyword evidence="12" id="KW-1278">Translocase</keyword>
<feature type="domain" description="AAA+ ATPase" evidence="16">
    <location>
        <begin position="167"/>
        <end position="350"/>
    </location>
</feature>
<evidence type="ECO:0000256" key="11">
    <source>
        <dbReference type="ARBA" id="ARBA00022927"/>
    </source>
</evidence>
<keyword evidence="14" id="KW-1006">Bacterial flagellum protein export</keyword>
<dbReference type="NCBIfam" id="TIGR01026">
    <property type="entry name" value="fliI_yscN"/>
    <property type="match status" value="1"/>
</dbReference>
<evidence type="ECO:0000256" key="14">
    <source>
        <dbReference type="ARBA" id="ARBA00023225"/>
    </source>
</evidence>
<dbReference type="PANTHER" id="PTHR15184:SF81">
    <property type="entry name" value="FLAGELLUM-SPECIFIC ATP SYNTHASE"/>
    <property type="match status" value="1"/>
</dbReference>
<dbReference type="InterPro" id="IPR050053">
    <property type="entry name" value="ATPase_alpha/beta_chains"/>
</dbReference>
<keyword evidence="11" id="KW-0653">Protein transport</keyword>
<dbReference type="CDD" id="cd18114">
    <property type="entry name" value="ATP-synt_flagellum-secretory_path_III_C"/>
    <property type="match status" value="1"/>
</dbReference>
<dbReference type="InterPro" id="IPR003593">
    <property type="entry name" value="AAA+_ATPase"/>
</dbReference>
<dbReference type="GO" id="GO:0005737">
    <property type="term" value="C:cytoplasm"/>
    <property type="evidence" value="ECO:0007669"/>
    <property type="project" value="UniProtKB-SubCell"/>
</dbReference>
<keyword evidence="15" id="KW-0066">ATP synthesis</keyword>
<sequence length="451" mass="48856">MRLERTSFARRLSAYQDALSLPVQPVVEGRLLRMVGLTLEAEGLKAAVGSRCLVLNEDSSHPIQVEAEVMGFSGNKLYLMPVGSLVGIAPGARVIPQGTAGLLPMGYSMLGRVLDGAGRPLDGKGSIRAEDWIPMDGPSINPLRRHPIEEPLDVGIRSINGLLTVGRGQRLGLFAGTGVGKSVLLGMMTRFTEAEIIVVGLIGERGREVREFIENILGDEGIKRSVVVASPADESPLMRLRAAMYCTRIAEYFRDQGCNVLLLMDSLTRFAQAQREIALAIGEPPATKGYPPSVFAKLPALVERAGNAEKGGGSITAFYTVLSEGDDQQDPIADAARGVLDGHIVLSRHLAEEGHYPAIDIESSISRVMPAVVSPEHLRYAQRFKQLWSRYQQSRDLISVGAYVPGGDAETDLAISRQPDMARYLQQSLDESEHLPQSVQRLAKLVEGRTG</sequence>
<dbReference type="SMART" id="SM00382">
    <property type="entry name" value="AAA"/>
    <property type="match status" value="1"/>
</dbReference>
<evidence type="ECO:0000256" key="9">
    <source>
        <dbReference type="ARBA" id="ARBA00022795"/>
    </source>
</evidence>
<keyword evidence="6" id="KW-0963">Cytoplasm</keyword>
<dbReference type="InterPro" id="IPR000194">
    <property type="entry name" value="ATPase_F1/V1/A1_a/bsu_nucl-bd"/>
</dbReference>
<dbReference type="InterPro" id="IPR040627">
    <property type="entry name" value="T3SS_ATPase_C"/>
</dbReference>
<dbReference type="EMBL" id="VLKG01000006">
    <property type="protein sequence ID" value="TWH64955.1"/>
    <property type="molecule type" value="Genomic_DNA"/>
</dbReference>
<evidence type="ECO:0000256" key="5">
    <source>
        <dbReference type="ARBA" id="ARBA00022448"/>
    </source>
</evidence>
<dbReference type="SUPFAM" id="SSF52540">
    <property type="entry name" value="P-loop containing nucleoside triphosphate hydrolases"/>
    <property type="match status" value="1"/>
</dbReference>
<evidence type="ECO:0000256" key="13">
    <source>
        <dbReference type="ARBA" id="ARBA00023065"/>
    </source>
</evidence>
<dbReference type="GO" id="GO:0044780">
    <property type="term" value="P:bacterial-type flagellum assembly"/>
    <property type="evidence" value="ECO:0007669"/>
    <property type="project" value="InterPro"/>
</dbReference>
<evidence type="ECO:0000256" key="3">
    <source>
        <dbReference type="ARBA" id="ARBA00012473"/>
    </source>
</evidence>
<gene>
    <name evidence="17" type="ORF">LX59_01897</name>
</gene>
<comment type="similarity">
    <text evidence="2">Belongs to the ATPase alpha/beta chains family.</text>
</comment>
<keyword evidence="9" id="KW-1005">Bacterial flagellum biogenesis</keyword>
<keyword evidence="8" id="KW-0375">Hydrogen ion transport</keyword>
<dbReference type="CDD" id="cd01136">
    <property type="entry name" value="ATPase_flagellum-secretory_path_III"/>
    <property type="match status" value="1"/>
</dbReference>
<dbReference type="NCBIfam" id="TIGR03496">
    <property type="entry name" value="FliI_clade1"/>
    <property type="match status" value="1"/>
</dbReference>
<evidence type="ECO:0000256" key="7">
    <source>
        <dbReference type="ARBA" id="ARBA00022741"/>
    </source>
</evidence>
<dbReference type="Gene3D" id="3.40.50.12240">
    <property type="match status" value="1"/>
</dbReference>
<evidence type="ECO:0000256" key="2">
    <source>
        <dbReference type="ARBA" id="ARBA00008936"/>
    </source>
</evidence>
<keyword evidence="10" id="KW-0067">ATP-binding</keyword>
<dbReference type="Proteomes" id="UP000319627">
    <property type="component" value="Unassembled WGS sequence"/>
</dbReference>
<evidence type="ECO:0000256" key="10">
    <source>
        <dbReference type="ARBA" id="ARBA00022840"/>
    </source>
</evidence>
<dbReference type="RefSeq" id="WP_144571602.1">
    <property type="nucleotide sequence ID" value="NZ_VLKG01000006.1"/>
</dbReference>
<evidence type="ECO:0000256" key="4">
    <source>
        <dbReference type="ARBA" id="ARBA00020580"/>
    </source>
</evidence>
<dbReference type="EC" id="7.1.2.2" evidence="3"/>
<keyword evidence="18" id="KW-1185">Reference proteome</keyword>
<evidence type="ECO:0000256" key="1">
    <source>
        <dbReference type="ARBA" id="ARBA00004496"/>
    </source>
</evidence>
<dbReference type="GO" id="GO:0030254">
    <property type="term" value="P:protein secretion by the type III secretion system"/>
    <property type="evidence" value="ECO:0007669"/>
    <property type="project" value="InterPro"/>
</dbReference>
<dbReference type="InterPro" id="IPR020005">
    <property type="entry name" value="FliI_clade1"/>
</dbReference>
<keyword evidence="7" id="KW-0547">Nucleotide-binding</keyword>
<dbReference type="OrthoDB" id="9148544at2"/>
<evidence type="ECO:0000256" key="8">
    <source>
        <dbReference type="ARBA" id="ARBA00022781"/>
    </source>
</evidence>
<evidence type="ECO:0000259" key="16">
    <source>
        <dbReference type="SMART" id="SM00382"/>
    </source>
</evidence>